<dbReference type="PROSITE" id="PS51257">
    <property type="entry name" value="PROKAR_LIPOPROTEIN"/>
    <property type="match status" value="1"/>
</dbReference>
<gene>
    <name evidence="2" type="ORF">PCOR1329_LOCUS65464</name>
</gene>
<accession>A0ABN9WAC8</accession>
<evidence type="ECO:0000313" key="3">
    <source>
        <dbReference type="Proteomes" id="UP001189429"/>
    </source>
</evidence>
<protein>
    <recommendedName>
        <fullName evidence="4">Secreted protein</fullName>
    </recommendedName>
</protein>
<evidence type="ECO:0000313" key="2">
    <source>
        <dbReference type="EMBL" id="CAK0883200.1"/>
    </source>
</evidence>
<proteinExistence type="predicted"/>
<organism evidence="2 3">
    <name type="scientific">Prorocentrum cordatum</name>
    <dbReference type="NCBI Taxonomy" id="2364126"/>
    <lineage>
        <taxon>Eukaryota</taxon>
        <taxon>Sar</taxon>
        <taxon>Alveolata</taxon>
        <taxon>Dinophyceae</taxon>
        <taxon>Prorocentrales</taxon>
        <taxon>Prorocentraceae</taxon>
        <taxon>Prorocentrum</taxon>
    </lineage>
</organism>
<keyword evidence="1" id="KW-0732">Signal</keyword>
<sequence>MAGALRRRKRRKASVLLLLNALEVWVSPATWCSCPCRQWVSEMATTRQQRGNASSRAQGATLRVQHRTLEVRARGTVDEGADVLDLVEGQRDADAPAAR</sequence>
<reference evidence="2" key="1">
    <citation type="submission" date="2023-10" db="EMBL/GenBank/DDBJ databases">
        <authorList>
            <person name="Chen Y."/>
            <person name="Shah S."/>
            <person name="Dougan E. K."/>
            <person name="Thang M."/>
            <person name="Chan C."/>
        </authorList>
    </citation>
    <scope>NUCLEOTIDE SEQUENCE [LARGE SCALE GENOMIC DNA]</scope>
</reference>
<feature type="chain" id="PRO_5047199639" description="Secreted protein" evidence="1">
    <location>
        <begin position="33"/>
        <end position="99"/>
    </location>
</feature>
<name>A0ABN9WAC8_9DINO</name>
<evidence type="ECO:0008006" key="4">
    <source>
        <dbReference type="Google" id="ProtNLM"/>
    </source>
</evidence>
<comment type="caution">
    <text evidence="2">The sequence shown here is derived from an EMBL/GenBank/DDBJ whole genome shotgun (WGS) entry which is preliminary data.</text>
</comment>
<dbReference type="EMBL" id="CAUYUJ010018388">
    <property type="protein sequence ID" value="CAK0883200.1"/>
    <property type="molecule type" value="Genomic_DNA"/>
</dbReference>
<feature type="signal peptide" evidence="1">
    <location>
        <begin position="1"/>
        <end position="32"/>
    </location>
</feature>
<dbReference type="Proteomes" id="UP001189429">
    <property type="component" value="Unassembled WGS sequence"/>
</dbReference>
<evidence type="ECO:0000256" key="1">
    <source>
        <dbReference type="SAM" id="SignalP"/>
    </source>
</evidence>
<keyword evidence="3" id="KW-1185">Reference proteome</keyword>